<comment type="caution">
    <text evidence="2">The sequence shown here is derived from an EMBL/GenBank/DDBJ whole genome shotgun (WGS) entry which is preliminary data.</text>
</comment>
<dbReference type="OrthoDB" id="2369050at2759"/>
<evidence type="ECO:0000313" key="2">
    <source>
        <dbReference type="EMBL" id="TFY76704.1"/>
    </source>
</evidence>
<reference evidence="2 3" key="1">
    <citation type="submission" date="2019-02" db="EMBL/GenBank/DDBJ databases">
        <title>Genome sequencing of the rare red list fungi Hericium alpestre (H. flagellum).</title>
        <authorList>
            <person name="Buettner E."/>
            <person name="Kellner H."/>
        </authorList>
    </citation>
    <scope>NUCLEOTIDE SEQUENCE [LARGE SCALE GENOMIC DNA]</scope>
    <source>
        <strain evidence="2 3">DSM 108284</strain>
    </source>
</reference>
<evidence type="ECO:0000256" key="1">
    <source>
        <dbReference type="SAM" id="MobiDB-lite"/>
    </source>
</evidence>
<evidence type="ECO:0000313" key="3">
    <source>
        <dbReference type="Proteomes" id="UP000298061"/>
    </source>
</evidence>
<gene>
    <name evidence="2" type="ORF">EWM64_g7307</name>
</gene>
<proteinExistence type="predicted"/>
<dbReference type="AlphaFoldDB" id="A0A4Y9ZR21"/>
<name>A0A4Y9ZR21_9AGAM</name>
<accession>A0A4Y9ZR21</accession>
<dbReference type="CDD" id="cd00303">
    <property type="entry name" value="retropepsin_like"/>
    <property type="match status" value="1"/>
</dbReference>
<organism evidence="2 3">
    <name type="scientific">Hericium alpestre</name>
    <dbReference type="NCBI Taxonomy" id="135208"/>
    <lineage>
        <taxon>Eukaryota</taxon>
        <taxon>Fungi</taxon>
        <taxon>Dikarya</taxon>
        <taxon>Basidiomycota</taxon>
        <taxon>Agaricomycotina</taxon>
        <taxon>Agaricomycetes</taxon>
        <taxon>Russulales</taxon>
        <taxon>Hericiaceae</taxon>
        <taxon>Hericium</taxon>
    </lineage>
</organism>
<protein>
    <submittedName>
        <fullName evidence="2">Uncharacterized protein</fullName>
    </submittedName>
</protein>
<keyword evidence="3" id="KW-1185">Reference proteome</keyword>
<feature type="compositionally biased region" description="Low complexity" evidence="1">
    <location>
        <begin position="195"/>
        <end position="214"/>
    </location>
</feature>
<feature type="region of interest" description="Disordered" evidence="1">
    <location>
        <begin position="194"/>
        <end position="217"/>
    </location>
</feature>
<dbReference type="STRING" id="135208.A0A4Y9ZR21"/>
<sequence length="509" mass="55968">MSPSAKVEQAAMTKAPMLSPGNISPEVLRQWERGCCTYFYHKDIEASAQIQAVAWGFQDTCLQSWFSVNQASFTALSFDDFVNELKVWMEPNWEICLSNELLNARQSPKKDFYSWFIEIASLNLLLDDTDSHLDDGTLRHKLASGLCEELMIDVCTEGLSTTLSLCDWSLMVKHLDERRLLRLHRIRKEAEHITSSRSNAARPASVSSARPTSTLSSATTCPVLPRLTDGEKMLLRAHEGCYKCRCFYARHVSNDCTVGFPKPETYKALTDAMAIAACDRRKAPAGHAPTSGCIAAVLPMSEDPSAMIGNGTDSEDEIQCINAPLPALYAESLLWNCLADGPAVDEPASAAALIDDGSQFVLIRDSLISHLGLRRRPLPHPISLGSAFSGGGEELSVDSDDHAHFDPLCMPGSDVPALSVSTHWVKLSCSSPDMFFCLCTVCALIAPDSLAYPIILGLPFLASNLSRLGRRQQRTTQVTSDDGSERAESDKQCSDLYWRYSTAQTKWTI</sequence>
<dbReference type="EMBL" id="SFCI01001124">
    <property type="protein sequence ID" value="TFY76704.1"/>
    <property type="molecule type" value="Genomic_DNA"/>
</dbReference>
<dbReference type="Proteomes" id="UP000298061">
    <property type="component" value="Unassembled WGS sequence"/>
</dbReference>